<feature type="domain" description="Flagellar hook-length control protein-like C-terminal" evidence="2">
    <location>
        <begin position="357"/>
        <end position="422"/>
    </location>
</feature>
<dbReference type="Proteomes" id="UP001318321">
    <property type="component" value="Unassembled WGS sequence"/>
</dbReference>
<gene>
    <name evidence="3" type="ORF">HBJ55_02425</name>
</gene>
<name>A0ABX0PMK9_9GAMM</name>
<dbReference type="Pfam" id="PF02120">
    <property type="entry name" value="Flg_hook"/>
    <property type="match status" value="1"/>
</dbReference>
<dbReference type="InterPro" id="IPR021136">
    <property type="entry name" value="Flagellar_hook_control-like_C"/>
</dbReference>
<protein>
    <submittedName>
        <fullName evidence="3">Flagellar hook-length control protein FliK</fullName>
    </submittedName>
</protein>
<dbReference type="Gene3D" id="3.30.750.140">
    <property type="match status" value="1"/>
</dbReference>
<feature type="region of interest" description="Disordered" evidence="1">
    <location>
        <begin position="250"/>
        <end position="284"/>
    </location>
</feature>
<reference evidence="3 4" key="1">
    <citation type="submission" date="2020-03" db="EMBL/GenBank/DDBJ databases">
        <title>Identification of Halomonas strains.</title>
        <authorList>
            <person name="Xiao Z."/>
            <person name="Dong F."/>
            <person name="Wang Z."/>
            <person name="Zhao J.-Y."/>
        </authorList>
    </citation>
    <scope>NUCLEOTIDE SEQUENCE [LARGE SCALE GENOMIC DNA]</scope>
    <source>
        <strain evidence="3 4">DX6</strain>
    </source>
</reference>
<keyword evidence="4" id="KW-1185">Reference proteome</keyword>
<evidence type="ECO:0000313" key="4">
    <source>
        <dbReference type="Proteomes" id="UP001318321"/>
    </source>
</evidence>
<evidence type="ECO:0000259" key="2">
    <source>
        <dbReference type="Pfam" id="PF02120"/>
    </source>
</evidence>
<feature type="region of interest" description="Disordered" evidence="1">
    <location>
        <begin position="21"/>
        <end position="91"/>
    </location>
</feature>
<sequence>MSGITPLLDTLLHQVLGKRIDTAPPRDLTEPVRPVDPGEGPRALHSDSRLEGRRPGMAPLHGTGMPAQRGDGLTPRSDPAQPPASSQTHFSPSARTIADLLVRFPAPPSVLSTASPLMSADEASNATTLAARLQTGVRDSGLFYESHLARWYRGEMSRQQLEGEPQMLRTLRYTSAAPGNAPAAVSSASAAAPNAGTATTSGAQVMMQAGQVQPAPPAPGQALPGQALQGQTASAANSYISTESLYPAAARGERAGGEGLAPTSGQVRDTVQPGAPRAEGPELAGREAAEQLTRARSVGGEPVHESLQGLVRHQLEMLVTPVLRWEGDVWSGIFMALMIQLPAGARHEQEGTAEGEDESQQEAWHSELQLTVPSLGEIRVAMWLQEKRIRLQLLARDEATLQTLERGVPQLKQRLRDAGLATVLIEARPWDWERGGTDDGIEA</sequence>
<accession>A0ABX0PMK9</accession>
<proteinExistence type="predicted"/>
<feature type="compositionally biased region" description="Low complexity" evidence="1">
    <location>
        <begin position="220"/>
        <end position="229"/>
    </location>
</feature>
<dbReference type="RefSeq" id="WP_167110711.1">
    <property type="nucleotide sequence ID" value="NZ_JAAQTO010000005.1"/>
</dbReference>
<keyword evidence="3" id="KW-0969">Cilium</keyword>
<feature type="region of interest" description="Disordered" evidence="1">
    <location>
        <begin position="210"/>
        <end position="229"/>
    </location>
</feature>
<evidence type="ECO:0000313" key="3">
    <source>
        <dbReference type="EMBL" id="NIC04286.1"/>
    </source>
</evidence>
<organism evidence="3 4">
    <name type="scientific">Billgrantia bachuensis</name>
    <dbReference type="NCBI Taxonomy" id="2717286"/>
    <lineage>
        <taxon>Bacteria</taxon>
        <taxon>Pseudomonadati</taxon>
        <taxon>Pseudomonadota</taxon>
        <taxon>Gammaproteobacteria</taxon>
        <taxon>Oceanospirillales</taxon>
        <taxon>Halomonadaceae</taxon>
        <taxon>Billgrantia</taxon>
    </lineage>
</organism>
<comment type="caution">
    <text evidence="3">The sequence shown here is derived from an EMBL/GenBank/DDBJ whole genome shotgun (WGS) entry which is preliminary data.</text>
</comment>
<keyword evidence="3" id="KW-0282">Flagellum</keyword>
<dbReference type="EMBL" id="JAAQTO010000005">
    <property type="protein sequence ID" value="NIC04286.1"/>
    <property type="molecule type" value="Genomic_DNA"/>
</dbReference>
<evidence type="ECO:0000256" key="1">
    <source>
        <dbReference type="SAM" id="MobiDB-lite"/>
    </source>
</evidence>
<keyword evidence="3" id="KW-0966">Cell projection</keyword>
<dbReference type="InterPro" id="IPR038610">
    <property type="entry name" value="FliK-like_C_sf"/>
</dbReference>
<feature type="compositionally biased region" description="Basic and acidic residues" evidence="1">
    <location>
        <begin position="42"/>
        <end position="54"/>
    </location>
</feature>